<reference evidence="3" key="1">
    <citation type="submission" date="2017-10" db="EMBL/GenBank/DDBJ databases">
        <title>Rapid genome shrinkage in a self-fertile nematode reveals novel sperm competition proteins.</title>
        <authorList>
            <person name="Yin D."/>
            <person name="Schwarz E.M."/>
            <person name="Thomas C.G."/>
            <person name="Felde R.L."/>
            <person name="Korf I.F."/>
            <person name="Cutter A.D."/>
            <person name="Schartner C.M."/>
            <person name="Ralston E.J."/>
            <person name="Meyer B.J."/>
            <person name="Haag E.S."/>
        </authorList>
    </citation>
    <scope>NUCLEOTIDE SEQUENCE [LARGE SCALE GENOMIC DNA]</scope>
    <source>
        <strain evidence="3">JU1422</strain>
    </source>
</reference>
<feature type="transmembrane region" description="Helical" evidence="1">
    <location>
        <begin position="107"/>
        <end position="129"/>
    </location>
</feature>
<keyword evidence="3" id="KW-1185">Reference proteome</keyword>
<dbReference type="AlphaFoldDB" id="A0A2G5SSC2"/>
<evidence type="ECO:0000256" key="1">
    <source>
        <dbReference type="SAM" id="Phobius"/>
    </source>
</evidence>
<dbReference type="Proteomes" id="UP000230233">
    <property type="component" value="Chromosome X"/>
</dbReference>
<name>A0A2G5SSC2_9PELO</name>
<organism evidence="2 3">
    <name type="scientific">Caenorhabditis nigoni</name>
    <dbReference type="NCBI Taxonomy" id="1611254"/>
    <lineage>
        <taxon>Eukaryota</taxon>
        <taxon>Metazoa</taxon>
        <taxon>Ecdysozoa</taxon>
        <taxon>Nematoda</taxon>
        <taxon>Chromadorea</taxon>
        <taxon>Rhabditida</taxon>
        <taxon>Rhabditina</taxon>
        <taxon>Rhabditomorpha</taxon>
        <taxon>Rhabditoidea</taxon>
        <taxon>Rhabditidae</taxon>
        <taxon>Peloderinae</taxon>
        <taxon>Caenorhabditis</taxon>
    </lineage>
</organism>
<keyword evidence="1" id="KW-1133">Transmembrane helix</keyword>
<keyword evidence="1" id="KW-0472">Membrane</keyword>
<gene>
    <name evidence="2" type="primary">Cnig_chr_X.g23882</name>
    <name evidence="2" type="ORF">B9Z55_023882</name>
</gene>
<evidence type="ECO:0000313" key="3">
    <source>
        <dbReference type="Proteomes" id="UP000230233"/>
    </source>
</evidence>
<sequence>MDCQSWERQKNLDGGYLTVLTSSDVQRRVDTSMQLPTLLGNFKRLNYIFTLYKKKDMYTNHHRKAQCLDFVKRPVDVIKQEFHPKTVGIKKGIPFASGMRAGQMMVILNNLMILFIISGNTHVTVLAQLRETRKTKVHKDLLANLIVKIKERKCFISFQQGYPAPQHYVIRELCNQFPMSKDDLESSEKFYEVVLSAVPQELIRRQW</sequence>
<protein>
    <submittedName>
        <fullName evidence="2">Uncharacterized protein</fullName>
    </submittedName>
</protein>
<dbReference type="EMBL" id="PDUG01000006">
    <property type="protein sequence ID" value="PIC17751.1"/>
    <property type="molecule type" value="Genomic_DNA"/>
</dbReference>
<keyword evidence="1" id="KW-0812">Transmembrane</keyword>
<evidence type="ECO:0000313" key="2">
    <source>
        <dbReference type="EMBL" id="PIC17751.1"/>
    </source>
</evidence>
<proteinExistence type="predicted"/>
<comment type="caution">
    <text evidence="2">The sequence shown here is derived from an EMBL/GenBank/DDBJ whole genome shotgun (WGS) entry which is preliminary data.</text>
</comment>
<accession>A0A2G5SSC2</accession>